<evidence type="ECO:0000313" key="2">
    <source>
        <dbReference type="EMBL" id="PNF43718.1"/>
    </source>
</evidence>
<evidence type="ECO:0000256" key="1">
    <source>
        <dbReference type="SAM" id="MobiDB-lite"/>
    </source>
</evidence>
<evidence type="ECO:0000313" key="3">
    <source>
        <dbReference type="Proteomes" id="UP000235965"/>
    </source>
</evidence>
<organism evidence="2 3">
    <name type="scientific">Cryptotermes secundus</name>
    <dbReference type="NCBI Taxonomy" id="105785"/>
    <lineage>
        <taxon>Eukaryota</taxon>
        <taxon>Metazoa</taxon>
        <taxon>Ecdysozoa</taxon>
        <taxon>Arthropoda</taxon>
        <taxon>Hexapoda</taxon>
        <taxon>Insecta</taxon>
        <taxon>Pterygota</taxon>
        <taxon>Neoptera</taxon>
        <taxon>Polyneoptera</taxon>
        <taxon>Dictyoptera</taxon>
        <taxon>Blattodea</taxon>
        <taxon>Blattoidea</taxon>
        <taxon>Termitoidae</taxon>
        <taxon>Kalotermitidae</taxon>
        <taxon>Cryptotermitinae</taxon>
        <taxon>Cryptotermes</taxon>
    </lineage>
</organism>
<feature type="region of interest" description="Disordered" evidence="1">
    <location>
        <begin position="38"/>
        <end position="63"/>
    </location>
</feature>
<proteinExistence type="predicted"/>
<dbReference type="AlphaFoldDB" id="A0A2J7RSB3"/>
<reference evidence="2 3" key="1">
    <citation type="submission" date="2017-12" db="EMBL/GenBank/DDBJ databases">
        <title>Hemimetabolous genomes reveal molecular basis of termite eusociality.</title>
        <authorList>
            <person name="Harrison M.C."/>
            <person name="Jongepier E."/>
            <person name="Robertson H.M."/>
            <person name="Arning N."/>
            <person name="Bitard-Feildel T."/>
            <person name="Chao H."/>
            <person name="Childers C.P."/>
            <person name="Dinh H."/>
            <person name="Doddapaneni H."/>
            <person name="Dugan S."/>
            <person name="Gowin J."/>
            <person name="Greiner C."/>
            <person name="Han Y."/>
            <person name="Hu H."/>
            <person name="Hughes D.S.T."/>
            <person name="Huylmans A.-K."/>
            <person name="Kemena C."/>
            <person name="Kremer L.P.M."/>
            <person name="Lee S.L."/>
            <person name="Lopez-Ezquerra A."/>
            <person name="Mallet L."/>
            <person name="Monroy-Kuhn J.M."/>
            <person name="Moser A."/>
            <person name="Murali S.C."/>
            <person name="Muzny D.M."/>
            <person name="Otani S."/>
            <person name="Piulachs M.-D."/>
            <person name="Poelchau M."/>
            <person name="Qu J."/>
            <person name="Schaub F."/>
            <person name="Wada-Katsumata A."/>
            <person name="Worley K.C."/>
            <person name="Xie Q."/>
            <person name="Ylla G."/>
            <person name="Poulsen M."/>
            <person name="Gibbs R.A."/>
            <person name="Schal C."/>
            <person name="Richards S."/>
            <person name="Belles X."/>
            <person name="Korb J."/>
            <person name="Bornberg-Bauer E."/>
        </authorList>
    </citation>
    <scope>NUCLEOTIDE SEQUENCE [LARGE SCALE GENOMIC DNA]</scope>
    <source>
        <tissue evidence="2">Whole body</tissue>
    </source>
</reference>
<sequence length="63" mass="6846">MILPEMGPPAWSLLPNRIFPGAGLNKFLTERHVRLLRRSRQKRGGASAESGKTGGGDVRCATE</sequence>
<dbReference type="InParanoid" id="A0A2J7RSB3"/>
<protein>
    <submittedName>
        <fullName evidence="2">Uncharacterized protein</fullName>
    </submittedName>
</protein>
<gene>
    <name evidence="2" type="ORF">B7P43_G14074</name>
</gene>
<dbReference type="Proteomes" id="UP000235965">
    <property type="component" value="Unassembled WGS sequence"/>
</dbReference>
<comment type="caution">
    <text evidence="2">The sequence shown here is derived from an EMBL/GenBank/DDBJ whole genome shotgun (WGS) entry which is preliminary data.</text>
</comment>
<keyword evidence="3" id="KW-1185">Reference proteome</keyword>
<dbReference type="EMBL" id="NEVH01000263">
    <property type="protein sequence ID" value="PNF43718.1"/>
    <property type="molecule type" value="Genomic_DNA"/>
</dbReference>
<name>A0A2J7RSB3_9NEOP</name>
<accession>A0A2J7RSB3</accession>